<dbReference type="PROSITE" id="PS00710">
    <property type="entry name" value="PGM_PMM"/>
    <property type="match status" value="1"/>
</dbReference>
<keyword evidence="14" id="KW-1185">Reference proteome</keyword>
<dbReference type="Proteomes" id="UP001228044">
    <property type="component" value="Unassembled WGS sequence"/>
</dbReference>
<keyword evidence="4 6" id="KW-0460">Magnesium</keyword>
<evidence type="ECO:0000256" key="8">
    <source>
        <dbReference type="RuleBase" id="RU004327"/>
    </source>
</evidence>
<dbReference type="SUPFAM" id="SSF53738">
    <property type="entry name" value="Phosphoglucomutase, first 3 domains"/>
    <property type="match status" value="3"/>
</dbReference>
<comment type="cofactor">
    <cofactor evidence="6">
        <name>Mg(2+)</name>
        <dbReference type="ChEBI" id="CHEBI:18420"/>
    </cofactor>
    <text evidence="6">Binds 1 Mg(2+) ion per subunit.</text>
</comment>
<dbReference type="Pfam" id="PF02880">
    <property type="entry name" value="PGM_PMM_III"/>
    <property type="match status" value="1"/>
</dbReference>
<keyword evidence="2 6" id="KW-0597">Phosphoprotein</keyword>
<evidence type="ECO:0000259" key="12">
    <source>
        <dbReference type="Pfam" id="PF02880"/>
    </source>
</evidence>
<dbReference type="CDD" id="cd05802">
    <property type="entry name" value="GlmM"/>
    <property type="match status" value="1"/>
</dbReference>
<dbReference type="NCBIfam" id="NF008139">
    <property type="entry name" value="PRK10887.1"/>
    <property type="match status" value="1"/>
</dbReference>
<feature type="domain" description="Alpha-D-phosphohexomutase alpha/beta/alpha" evidence="12">
    <location>
        <begin position="260"/>
        <end position="367"/>
    </location>
</feature>
<evidence type="ECO:0000256" key="5">
    <source>
        <dbReference type="ARBA" id="ARBA00023235"/>
    </source>
</evidence>
<evidence type="ECO:0000256" key="7">
    <source>
        <dbReference type="RuleBase" id="RU004326"/>
    </source>
</evidence>
<comment type="PTM">
    <text evidence="6">Activated by phosphorylation.</text>
</comment>
<sequence length="446" mass="47399">MSRKYFGTDGIRGTVGQSPITPDFMLRLGHAVGQVLRKSSNGGRPSVLIGKDTRISGYMIESALEAGFASAGVDVLLTGPLPTPGVAYLTRALRQDLGVVISASHNPFADNGIKFFSAKGEKLPDAWEQAVEQALEEPPHWIDSANLGRARRIDDARGRYIEFCKNCFGSDLSLRGLKIVVDAAHGAAYNVAPDVFHELGAEVIAIGCKPDGFNINAGFGATAPAALVAAVKQHGAHYGIALDGDADRLQLVDAEGRLYNGDELLYVMVADRLGQGLQVPGAVGTLMTNMAVELALKSRDVEFVRAKVGDRYVLEELAARGWQLGGEGSGHLLALDKHTTGDGIVSALLVLQAISRTGKSLAEQLAAVHLFPQTLINVRLQPGQDWKSNARLAQEQAEVTAELGERGRVLIRASGTEPLLRVMVEASEAALAQQCAQRLAEAVKAA</sequence>
<dbReference type="PANTHER" id="PTHR42946">
    <property type="entry name" value="PHOSPHOHEXOSE MUTASE"/>
    <property type="match status" value="1"/>
</dbReference>
<dbReference type="Pfam" id="PF02878">
    <property type="entry name" value="PGM_PMM_I"/>
    <property type="match status" value="1"/>
</dbReference>
<evidence type="ECO:0000256" key="3">
    <source>
        <dbReference type="ARBA" id="ARBA00022723"/>
    </source>
</evidence>
<evidence type="ECO:0000259" key="11">
    <source>
        <dbReference type="Pfam" id="PF02879"/>
    </source>
</evidence>
<dbReference type="Gene3D" id="3.30.310.50">
    <property type="entry name" value="Alpha-D-phosphohexomutase, C-terminal domain"/>
    <property type="match status" value="1"/>
</dbReference>
<dbReference type="InterPro" id="IPR005844">
    <property type="entry name" value="A-D-PHexomutase_a/b/a-I"/>
</dbReference>
<evidence type="ECO:0000256" key="1">
    <source>
        <dbReference type="ARBA" id="ARBA00010231"/>
    </source>
</evidence>
<protein>
    <recommendedName>
        <fullName evidence="6 8">Phosphoglucosamine mutase</fullName>
        <ecNumber evidence="6 8">5.4.2.10</ecNumber>
    </recommendedName>
</protein>
<feature type="active site" description="Phosphoserine intermediate" evidence="6">
    <location>
        <position position="104"/>
    </location>
</feature>
<feature type="domain" description="Alpha-D-phosphohexomutase alpha/beta/alpha" evidence="11">
    <location>
        <begin position="159"/>
        <end position="256"/>
    </location>
</feature>
<dbReference type="InterPro" id="IPR016055">
    <property type="entry name" value="A-D-PHexomutase_a/b/a-I/II/III"/>
</dbReference>
<feature type="domain" description="Alpha-D-phosphohexomutase C-terminal" evidence="9">
    <location>
        <begin position="375"/>
        <end position="441"/>
    </location>
</feature>
<evidence type="ECO:0000259" key="10">
    <source>
        <dbReference type="Pfam" id="PF02878"/>
    </source>
</evidence>
<comment type="function">
    <text evidence="6 8">Catalyzes the conversion of glucosamine-6-phosphate to glucosamine-1-phosphate.</text>
</comment>
<dbReference type="SUPFAM" id="SSF55957">
    <property type="entry name" value="Phosphoglucomutase, C-terminal domain"/>
    <property type="match status" value="1"/>
</dbReference>
<dbReference type="InterPro" id="IPR005841">
    <property type="entry name" value="Alpha-D-phosphohexomutase_SF"/>
</dbReference>
<feature type="binding site" evidence="6">
    <location>
        <position position="247"/>
    </location>
    <ligand>
        <name>Mg(2+)</name>
        <dbReference type="ChEBI" id="CHEBI:18420"/>
    </ligand>
</feature>
<feature type="binding site" evidence="6">
    <location>
        <position position="243"/>
    </location>
    <ligand>
        <name>Mg(2+)</name>
        <dbReference type="ChEBI" id="CHEBI:18420"/>
    </ligand>
</feature>
<evidence type="ECO:0000313" key="13">
    <source>
        <dbReference type="EMBL" id="MDN3920384.1"/>
    </source>
</evidence>
<keyword evidence="3 6" id="KW-0479">Metal-binding</keyword>
<feature type="binding site" evidence="6">
    <location>
        <position position="245"/>
    </location>
    <ligand>
        <name>Mg(2+)</name>
        <dbReference type="ChEBI" id="CHEBI:18420"/>
    </ligand>
</feature>
<dbReference type="Pfam" id="PF00408">
    <property type="entry name" value="PGM_PMM_IV"/>
    <property type="match status" value="1"/>
</dbReference>
<evidence type="ECO:0000256" key="2">
    <source>
        <dbReference type="ARBA" id="ARBA00022553"/>
    </source>
</evidence>
<comment type="similarity">
    <text evidence="1 6 7">Belongs to the phosphohexose mutase family.</text>
</comment>
<comment type="catalytic activity">
    <reaction evidence="6 8">
        <text>alpha-D-glucosamine 1-phosphate = D-glucosamine 6-phosphate</text>
        <dbReference type="Rhea" id="RHEA:23424"/>
        <dbReference type="ChEBI" id="CHEBI:58516"/>
        <dbReference type="ChEBI" id="CHEBI:58725"/>
        <dbReference type="EC" id="5.4.2.10"/>
    </reaction>
</comment>
<dbReference type="InterPro" id="IPR005845">
    <property type="entry name" value="A-D-PHexomutase_a/b/a-II"/>
</dbReference>
<organism evidence="13 14">
    <name type="scientific">Roseateles violae</name>
    <dbReference type="NCBI Taxonomy" id="3058042"/>
    <lineage>
        <taxon>Bacteria</taxon>
        <taxon>Pseudomonadati</taxon>
        <taxon>Pseudomonadota</taxon>
        <taxon>Betaproteobacteria</taxon>
        <taxon>Burkholderiales</taxon>
        <taxon>Sphaerotilaceae</taxon>
        <taxon>Roseateles</taxon>
    </lineage>
</organism>
<dbReference type="RefSeq" id="WP_290358686.1">
    <property type="nucleotide sequence ID" value="NZ_JAUHHC010000002.1"/>
</dbReference>
<dbReference type="InterPro" id="IPR016066">
    <property type="entry name" value="A-D-PHexomutase_CS"/>
</dbReference>
<feature type="domain" description="Alpha-D-phosphohexomutase alpha/beta/alpha" evidence="10">
    <location>
        <begin position="3"/>
        <end position="137"/>
    </location>
</feature>
<dbReference type="Pfam" id="PF02879">
    <property type="entry name" value="PGM_PMM_II"/>
    <property type="match status" value="1"/>
</dbReference>
<dbReference type="InterPro" id="IPR005843">
    <property type="entry name" value="A-D-PHexomutase_C"/>
</dbReference>
<dbReference type="GO" id="GO:0008966">
    <property type="term" value="F:phosphoglucosamine mutase activity"/>
    <property type="evidence" value="ECO:0007669"/>
    <property type="project" value="UniProtKB-EC"/>
</dbReference>
<evidence type="ECO:0000259" key="9">
    <source>
        <dbReference type="Pfam" id="PF00408"/>
    </source>
</evidence>
<feature type="modified residue" description="Phosphoserine" evidence="6">
    <location>
        <position position="104"/>
    </location>
</feature>
<evidence type="ECO:0000256" key="4">
    <source>
        <dbReference type="ARBA" id="ARBA00022842"/>
    </source>
</evidence>
<dbReference type="EC" id="5.4.2.10" evidence="6 8"/>
<gene>
    <name evidence="6 13" type="primary">glmM</name>
    <name evidence="13" type="ORF">QWJ38_08855</name>
</gene>
<dbReference type="PANTHER" id="PTHR42946:SF1">
    <property type="entry name" value="PHOSPHOGLUCOMUTASE (ALPHA-D-GLUCOSE-1,6-BISPHOSPHATE-DEPENDENT)"/>
    <property type="match status" value="1"/>
</dbReference>
<evidence type="ECO:0000313" key="14">
    <source>
        <dbReference type="Proteomes" id="UP001228044"/>
    </source>
</evidence>
<comment type="caution">
    <text evidence="13">The sequence shown here is derived from an EMBL/GenBank/DDBJ whole genome shotgun (WGS) entry which is preliminary data.</text>
</comment>
<dbReference type="InterPro" id="IPR036900">
    <property type="entry name" value="A-D-PHexomutase_C_sf"/>
</dbReference>
<keyword evidence="5 6" id="KW-0413">Isomerase</keyword>
<dbReference type="NCBIfam" id="TIGR01455">
    <property type="entry name" value="glmM"/>
    <property type="match status" value="1"/>
</dbReference>
<dbReference type="HAMAP" id="MF_01554_B">
    <property type="entry name" value="GlmM_B"/>
    <property type="match status" value="1"/>
</dbReference>
<dbReference type="PRINTS" id="PR00509">
    <property type="entry name" value="PGMPMM"/>
</dbReference>
<reference evidence="13 14" key="1">
    <citation type="submission" date="2023-06" db="EMBL/GenBank/DDBJ databases">
        <title>Pelomonas sp. PFR6 16S ribosomal RNA gene Genome sequencing and assembly.</title>
        <authorList>
            <person name="Woo H."/>
        </authorList>
    </citation>
    <scope>NUCLEOTIDE SEQUENCE [LARGE SCALE GENOMIC DNA]</scope>
    <source>
        <strain evidence="13 14">PFR6</strain>
    </source>
</reference>
<evidence type="ECO:0000256" key="6">
    <source>
        <dbReference type="HAMAP-Rule" id="MF_01554"/>
    </source>
</evidence>
<proteinExistence type="inferred from homology"/>
<dbReference type="InterPro" id="IPR050060">
    <property type="entry name" value="Phosphoglucosamine_mutase"/>
</dbReference>
<name>A0ABT8DVR4_9BURK</name>
<accession>A0ABT8DVR4</accession>
<dbReference type="EMBL" id="JAUHHC010000002">
    <property type="protein sequence ID" value="MDN3920384.1"/>
    <property type="molecule type" value="Genomic_DNA"/>
</dbReference>
<dbReference type="Gene3D" id="3.40.120.10">
    <property type="entry name" value="Alpha-D-Glucose-1,6-Bisphosphate, subunit A, domain 3"/>
    <property type="match status" value="3"/>
</dbReference>
<dbReference type="InterPro" id="IPR006352">
    <property type="entry name" value="GlmM_bact"/>
</dbReference>
<dbReference type="InterPro" id="IPR005846">
    <property type="entry name" value="A-D-PHexomutase_a/b/a-III"/>
</dbReference>
<feature type="binding site" description="via phosphate group" evidence="6">
    <location>
        <position position="104"/>
    </location>
    <ligand>
        <name>Mg(2+)</name>
        <dbReference type="ChEBI" id="CHEBI:18420"/>
    </ligand>
</feature>